<dbReference type="InterPro" id="IPR020536">
    <property type="entry name" value="ThiI_AANH"/>
</dbReference>
<sequence>MSACESETGHTPFYNETDHIQLYIIMSQQDAQKKDDVETKKPKAVALLSGGLDSSLAVRMMLEQGVDVEAVAIKTPFCDFDCGKGCGHRVKEVADELGVKLKTVYFGEDYLRMLKKPKHGYGSGMNPCIDCREMMYGAAKEHMEKIGADFVVTGEVLFQRPMSQNNKALHIIENETGLEGKVLRPLSAKHLPPTDAEKEGLIKRENMGDIKGRSRKGQLALAKHFGVQEPPNAAGGCLLTDPAFSKRIEDAMEHADGDIPTINDIELLKVGRHFRLTPAEKLVVGRNKDENEVIKALVVDDTDIVLEAKDHVGPTCILRGKTHDEATIARAAAIVLRYSDAPKDAASKVKVTMADKKEERELEAVPAGVPETDALRI</sequence>
<organism evidence="5 6">
    <name type="scientific">Candidatus Nitrososphaera evergladensis SR1</name>
    <dbReference type="NCBI Taxonomy" id="1459636"/>
    <lineage>
        <taxon>Archaea</taxon>
        <taxon>Nitrososphaerota</taxon>
        <taxon>Nitrososphaeria</taxon>
        <taxon>Nitrososphaerales</taxon>
        <taxon>Nitrososphaeraceae</taxon>
        <taxon>Nitrososphaera</taxon>
    </lineage>
</organism>
<gene>
    <name evidence="5" type="ORF">NTE_01417</name>
</gene>
<dbReference type="Pfam" id="PF18297">
    <property type="entry name" value="NFACT-R_2"/>
    <property type="match status" value="1"/>
</dbReference>
<name>A0A075MPJ4_9ARCH</name>
<dbReference type="InterPro" id="IPR014729">
    <property type="entry name" value="Rossmann-like_a/b/a_fold"/>
</dbReference>
<feature type="domain" description="Thil AANH" evidence="3">
    <location>
        <begin position="43"/>
        <end position="186"/>
    </location>
</feature>
<dbReference type="KEGG" id="nev:NTE_01417"/>
<keyword evidence="6" id="KW-1185">Reference proteome</keyword>
<dbReference type="GO" id="GO:0008168">
    <property type="term" value="F:methyltransferase activity"/>
    <property type="evidence" value="ECO:0007669"/>
    <property type="project" value="UniProtKB-KW"/>
</dbReference>
<keyword evidence="5" id="KW-0489">Methyltransferase</keyword>
<dbReference type="GO" id="GO:0005524">
    <property type="term" value="F:ATP binding"/>
    <property type="evidence" value="ECO:0007669"/>
    <property type="project" value="UniProtKB-KW"/>
</dbReference>
<dbReference type="AlphaFoldDB" id="A0A075MPJ4"/>
<accession>A0A075MPJ4</accession>
<dbReference type="Pfam" id="PF02568">
    <property type="entry name" value="ThiI"/>
    <property type="match status" value="1"/>
</dbReference>
<evidence type="ECO:0000313" key="5">
    <source>
        <dbReference type="EMBL" id="AIF83481.1"/>
    </source>
</evidence>
<dbReference type="SUPFAM" id="SSF52402">
    <property type="entry name" value="Adenine nucleotide alpha hydrolases-like"/>
    <property type="match status" value="1"/>
</dbReference>
<dbReference type="EMBL" id="CP007174">
    <property type="protein sequence ID" value="AIF83481.1"/>
    <property type="molecule type" value="Genomic_DNA"/>
</dbReference>
<keyword evidence="2" id="KW-0067">ATP-binding</keyword>
<dbReference type="eggNOG" id="arCOG00038">
    <property type="taxonomic scope" value="Archaea"/>
</dbReference>
<evidence type="ECO:0000259" key="4">
    <source>
        <dbReference type="Pfam" id="PF18297"/>
    </source>
</evidence>
<reference evidence="5 6" key="1">
    <citation type="journal article" date="2014" name="PLoS ONE">
        <title>Genome Sequence of Candidatus Nitrososphaera evergladensis from Group I.1b Enriched from Everglades Soil Reveals Novel Genomic Features of the Ammonia-Oxidizing Archaea.</title>
        <authorList>
            <person name="Zhalnina K.V."/>
            <person name="Dias R."/>
            <person name="Leonard M.T."/>
            <person name="Dorr de Quadros P."/>
            <person name="Camargo F.A."/>
            <person name="Drew J.C."/>
            <person name="Farmerie W.G."/>
            <person name="Daroub S.H."/>
            <person name="Triplett E.W."/>
        </authorList>
    </citation>
    <scope>NUCLEOTIDE SEQUENCE [LARGE SCALE GENOMIC DNA]</scope>
    <source>
        <strain evidence="5 6">SR1</strain>
    </source>
</reference>
<dbReference type="Proteomes" id="UP000028194">
    <property type="component" value="Chromosome"/>
</dbReference>
<feature type="domain" description="NFACT protein RNA binding" evidence="4">
    <location>
        <begin position="271"/>
        <end position="367"/>
    </location>
</feature>
<dbReference type="PANTHER" id="PTHR11933">
    <property type="entry name" value="TRNA 5-METHYLAMINOMETHYL-2-THIOURIDYLATE -METHYLTRANSFERASE"/>
    <property type="match status" value="1"/>
</dbReference>
<protein>
    <submittedName>
        <fullName evidence="5">Putative tRNA(5-methylaminomethyl-2-thiouridylate) methyltransferase with PP-loop ATPase domain</fullName>
    </submittedName>
</protein>
<evidence type="ECO:0000259" key="3">
    <source>
        <dbReference type="Pfam" id="PF02568"/>
    </source>
</evidence>
<evidence type="ECO:0000256" key="2">
    <source>
        <dbReference type="ARBA" id="ARBA00022840"/>
    </source>
</evidence>
<dbReference type="STRING" id="1459636.NTE_01417"/>
<dbReference type="PANTHER" id="PTHR11933:SF6">
    <property type="entry name" value="THIL AANH DOMAIN-CONTAINING PROTEIN"/>
    <property type="match status" value="1"/>
</dbReference>
<evidence type="ECO:0000256" key="1">
    <source>
        <dbReference type="ARBA" id="ARBA00022741"/>
    </source>
</evidence>
<dbReference type="Gene3D" id="3.40.50.620">
    <property type="entry name" value="HUPs"/>
    <property type="match status" value="1"/>
</dbReference>
<dbReference type="InterPro" id="IPR059101">
    <property type="entry name" value="NFACT-R_2"/>
</dbReference>
<keyword evidence="5" id="KW-0808">Transferase</keyword>
<proteinExistence type="predicted"/>
<dbReference type="HOGENOM" id="CLU_053822_0_0_2"/>
<dbReference type="GO" id="GO:0032259">
    <property type="term" value="P:methylation"/>
    <property type="evidence" value="ECO:0007669"/>
    <property type="project" value="UniProtKB-KW"/>
</dbReference>
<dbReference type="GO" id="GO:0004810">
    <property type="term" value="F:CCA tRNA nucleotidyltransferase activity"/>
    <property type="evidence" value="ECO:0007669"/>
    <property type="project" value="InterPro"/>
</dbReference>
<keyword evidence="1" id="KW-0547">Nucleotide-binding</keyword>
<evidence type="ECO:0000313" key="6">
    <source>
        <dbReference type="Proteomes" id="UP000028194"/>
    </source>
</evidence>